<evidence type="ECO:0000259" key="3">
    <source>
        <dbReference type="Pfam" id="PF01979"/>
    </source>
</evidence>
<comment type="caution">
    <text evidence="4">The sequence shown here is derived from an EMBL/GenBank/DDBJ whole genome shotgun (WGS) entry which is preliminary data.</text>
</comment>
<evidence type="ECO:0000313" key="5">
    <source>
        <dbReference type="Proteomes" id="UP000295807"/>
    </source>
</evidence>
<dbReference type="SUPFAM" id="SSF51338">
    <property type="entry name" value="Composite domain of metallo-dependent hydrolases"/>
    <property type="match status" value="2"/>
</dbReference>
<reference evidence="4 5" key="1">
    <citation type="submission" date="2019-03" db="EMBL/GenBank/DDBJ databases">
        <title>Genomic Encyclopedia of Type Strains, Phase IV (KMG-IV): sequencing the most valuable type-strain genomes for metagenomic binning, comparative biology and taxonomic classification.</title>
        <authorList>
            <person name="Goeker M."/>
        </authorList>
    </citation>
    <scope>NUCLEOTIDE SEQUENCE [LARGE SCALE GENOMIC DNA]</scope>
    <source>
        <strain evidence="4 5">DSM 21100</strain>
    </source>
</reference>
<dbReference type="GO" id="GO:0016810">
    <property type="term" value="F:hydrolase activity, acting on carbon-nitrogen (but not peptide) bonds"/>
    <property type="evidence" value="ECO:0007669"/>
    <property type="project" value="InterPro"/>
</dbReference>
<feature type="region of interest" description="Disordered" evidence="1">
    <location>
        <begin position="538"/>
        <end position="561"/>
    </location>
</feature>
<keyword evidence="4" id="KW-0378">Hydrolase</keyword>
<evidence type="ECO:0000256" key="1">
    <source>
        <dbReference type="SAM" id="MobiDB-lite"/>
    </source>
</evidence>
<accession>A0A4R3KN72</accession>
<feature type="signal peptide" evidence="2">
    <location>
        <begin position="1"/>
        <end position="24"/>
    </location>
</feature>
<keyword evidence="2" id="KW-0732">Signal</keyword>
<dbReference type="InterPro" id="IPR006680">
    <property type="entry name" value="Amidohydro-rel"/>
</dbReference>
<keyword evidence="5" id="KW-1185">Reference proteome</keyword>
<dbReference type="Pfam" id="PF01979">
    <property type="entry name" value="Amidohydro_1"/>
    <property type="match status" value="2"/>
</dbReference>
<evidence type="ECO:0000256" key="2">
    <source>
        <dbReference type="SAM" id="SignalP"/>
    </source>
</evidence>
<protein>
    <submittedName>
        <fullName evidence="4">Imidazolonepropionase-like amidohydrolase</fullName>
    </submittedName>
</protein>
<dbReference type="InterPro" id="IPR011059">
    <property type="entry name" value="Metal-dep_hydrolase_composite"/>
</dbReference>
<dbReference type="PANTHER" id="PTHR43135:SF3">
    <property type="entry name" value="ALPHA-D-RIBOSE 1-METHYLPHOSPHONATE 5-TRIPHOSPHATE DIPHOSPHATASE"/>
    <property type="match status" value="1"/>
</dbReference>
<dbReference type="InterPro" id="IPR032466">
    <property type="entry name" value="Metal_Hydrolase"/>
</dbReference>
<dbReference type="Proteomes" id="UP000295807">
    <property type="component" value="Unassembled WGS sequence"/>
</dbReference>
<feature type="domain" description="Amidohydrolase-related" evidence="3">
    <location>
        <begin position="340"/>
        <end position="410"/>
    </location>
</feature>
<dbReference type="CDD" id="cd01309">
    <property type="entry name" value="Met_dep_hydrolase_C"/>
    <property type="match status" value="1"/>
</dbReference>
<gene>
    <name evidence="4" type="ORF">EDD80_11184</name>
</gene>
<name>A0A4R3KN72_9SPHI</name>
<evidence type="ECO:0000313" key="4">
    <source>
        <dbReference type="EMBL" id="TCS85681.1"/>
    </source>
</evidence>
<dbReference type="RefSeq" id="WP_132130101.1">
    <property type="nucleotide sequence ID" value="NZ_SMAD01000011.1"/>
</dbReference>
<dbReference type="SUPFAM" id="SSF51556">
    <property type="entry name" value="Metallo-dependent hydrolases"/>
    <property type="match status" value="2"/>
</dbReference>
<dbReference type="InterPro" id="IPR051781">
    <property type="entry name" value="Metallo-dep_Hydrolase"/>
</dbReference>
<dbReference type="OrthoDB" id="9802793at2"/>
<feature type="domain" description="Amidohydrolase-related" evidence="3">
    <location>
        <begin position="860"/>
        <end position="949"/>
    </location>
</feature>
<feature type="compositionally biased region" description="Basic and acidic residues" evidence="1">
    <location>
        <begin position="542"/>
        <end position="557"/>
    </location>
</feature>
<dbReference type="EMBL" id="SMAD01000011">
    <property type="protein sequence ID" value="TCS85681.1"/>
    <property type="molecule type" value="Genomic_DNA"/>
</dbReference>
<sequence length="1010" mass="111113">MKKALLAVFFLLSFINMHPLCVSAQETFPENGVQDKRPGLFVFTNATIVVSAGNVIKKGTLLVRKGKIEAVGANVRIPEGAVIRNLEGKFIYPSLIDLYTSYGLPPREQSRRNWNAPPQFLSEKRGAYGWNEAIRPEYAAREHFSVDGAEAEKLRKLGFGAVLSHNKDGIARGSSVFVTLGQERDNKELIKEEAATHYSFNKGSSGNDYPTSLMGAIALLRQTWYDADWYEAGGSEEASNLSLEAFQKNKTLPCFFEAADVLDILRADHVGDEFQVQFIFRGNGDSYQRLELVKASNGALVVPLDFPEAFDLEDPYDARHVSLAQMKHWELAPFNPARLEAAGLRFALTSEGAEKDFWKNLRKAVSCGLSKEQALRSLTEVPAGLIGMEAQLGTLEEGKLANFIITSSELFDEDNVIYENWVRGNRYQVNDLDFPDIRGVYELQVNGVPEMEMTVSGSPVDPEIQIKAGSEEAKGVFSRTGDLFSLLVNLEEAAGGTLRLNGLIAGHNSSGNAPSGQGPLKLEGQATLPGGETAAWSAMRTGDAEDAKAEKEKDETGPRSPGAVIYPFLAYGREEPPRQEKVLIRNATVWTNEAEGILENADVLVANGKIAAVGQGLNAGGAKVIDAGGKHLTPGIVDEHSHIAATRGINEAGQAVSSEVRIGDVINSEDIDIYRQLAGGVTTSHILHGSANPIGGQTQLIKLRWGMGPEALKFEGADGFIKFALGENVKQSNWGDNQTTRFPQTRMGVEQVMMDASQRAREYEKARADGGNVRRDLELDALVEILNDERFITCHSYVQSEIAMLMQVADSMDFRVNTFTHILEGYKVADKMKAHGAAGSTFSDWWAYKMEVKDAIPYNAAIMHKMGILTGINSDDAEMARRLNQEAAKAVKYGGLSEEEALKLVTLNPAKMLHIDDRVGSIKAGKDADLVIWTENPLSIYARVEKTFVDGIAYYDAAQDSLMRQEVRKERVRLTREMLNVKHNGGKTRKPAPEKKVYYHCEDVFDEFKD</sequence>
<organism evidence="4 5">
    <name type="scientific">Anseongella ginsenosidimutans</name>
    <dbReference type="NCBI Taxonomy" id="496056"/>
    <lineage>
        <taxon>Bacteria</taxon>
        <taxon>Pseudomonadati</taxon>
        <taxon>Bacteroidota</taxon>
        <taxon>Sphingobacteriia</taxon>
        <taxon>Sphingobacteriales</taxon>
        <taxon>Sphingobacteriaceae</taxon>
        <taxon>Anseongella</taxon>
    </lineage>
</organism>
<dbReference type="AlphaFoldDB" id="A0A4R3KN72"/>
<dbReference type="Gene3D" id="3.20.20.140">
    <property type="entry name" value="Metal-dependent hydrolases"/>
    <property type="match status" value="2"/>
</dbReference>
<feature type="chain" id="PRO_5020568662" evidence="2">
    <location>
        <begin position="25"/>
        <end position="1010"/>
    </location>
</feature>
<dbReference type="Gene3D" id="2.30.40.10">
    <property type="entry name" value="Urease, subunit C, domain 1"/>
    <property type="match status" value="2"/>
</dbReference>
<proteinExistence type="predicted"/>
<dbReference type="PANTHER" id="PTHR43135">
    <property type="entry name" value="ALPHA-D-RIBOSE 1-METHYLPHOSPHONATE 5-TRIPHOSPHATE DIPHOSPHATASE"/>
    <property type="match status" value="1"/>
</dbReference>